<accession>A0A8S5PB77</accession>
<dbReference type="Pfam" id="PF00589">
    <property type="entry name" value="Phage_integrase"/>
    <property type="match status" value="1"/>
</dbReference>
<dbReference type="PROSITE" id="PS51900">
    <property type="entry name" value="CB"/>
    <property type="match status" value="1"/>
</dbReference>
<organism evidence="12">
    <name type="scientific">Myoviridae sp. ct2cn10</name>
    <dbReference type="NCBI Taxonomy" id="2825022"/>
    <lineage>
        <taxon>Viruses</taxon>
        <taxon>Duplodnaviria</taxon>
        <taxon>Heunggongvirae</taxon>
        <taxon>Uroviricota</taxon>
        <taxon>Caudoviricetes</taxon>
    </lineage>
</organism>
<keyword evidence="5" id="KW-0229">DNA integration</keyword>
<dbReference type="GO" id="GO:0075713">
    <property type="term" value="P:establishment of integrated proviral latency"/>
    <property type="evidence" value="ECO:0007669"/>
    <property type="project" value="UniProtKB-KW"/>
</dbReference>
<evidence type="ECO:0000259" key="10">
    <source>
        <dbReference type="PROSITE" id="PS51898"/>
    </source>
</evidence>
<evidence type="ECO:0000256" key="4">
    <source>
        <dbReference type="ARBA" id="ARBA00022801"/>
    </source>
</evidence>
<dbReference type="PANTHER" id="PTHR30349:SF64">
    <property type="entry name" value="PROPHAGE INTEGRASE INTD-RELATED"/>
    <property type="match status" value="1"/>
</dbReference>
<dbReference type="CDD" id="cd01189">
    <property type="entry name" value="INT_ICEBs1_C_like"/>
    <property type="match status" value="1"/>
</dbReference>
<dbReference type="InterPro" id="IPR050090">
    <property type="entry name" value="Tyrosine_recombinase_XerCD"/>
</dbReference>
<evidence type="ECO:0000256" key="9">
    <source>
        <dbReference type="PROSITE-ProRule" id="PRU01248"/>
    </source>
</evidence>
<dbReference type="InterPro" id="IPR002104">
    <property type="entry name" value="Integrase_catalytic"/>
</dbReference>
<evidence type="ECO:0000259" key="11">
    <source>
        <dbReference type="PROSITE" id="PS51900"/>
    </source>
</evidence>
<dbReference type="GO" id="GO:0003677">
    <property type="term" value="F:DNA binding"/>
    <property type="evidence" value="ECO:0007669"/>
    <property type="project" value="UniProtKB-UniRule"/>
</dbReference>
<dbReference type="PANTHER" id="PTHR30349">
    <property type="entry name" value="PHAGE INTEGRASE-RELATED"/>
    <property type="match status" value="1"/>
</dbReference>
<dbReference type="InterPro" id="IPR004107">
    <property type="entry name" value="Integrase_SAM-like_N"/>
</dbReference>
<dbReference type="GO" id="GO:0016740">
    <property type="term" value="F:transferase activity"/>
    <property type="evidence" value="ECO:0007669"/>
    <property type="project" value="UniProtKB-KW"/>
</dbReference>
<dbReference type="Pfam" id="PF14659">
    <property type="entry name" value="Phage_int_SAM_3"/>
    <property type="match status" value="1"/>
</dbReference>
<evidence type="ECO:0000256" key="2">
    <source>
        <dbReference type="ARBA" id="ARBA00016082"/>
    </source>
</evidence>
<dbReference type="InterPro" id="IPR011010">
    <property type="entry name" value="DNA_brk_join_enz"/>
</dbReference>
<keyword evidence="8" id="KW-1160">Virus entry into host cell</keyword>
<keyword evidence="3" id="KW-0808">Transferase</keyword>
<dbReference type="InterPro" id="IPR013762">
    <property type="entry name" value="Integrase-like_cat_sf"/>
</dbReference>
<evidence type="ECO:0000256" key="6">
    <source>
        <dbReference type="ARBA" id="ARBA00023125"/>
    </source>
</evidence>
<dbReference type="GO" id="GO:0016787">
    <property type="term" value="F:hydrolase activity"/>
    <property type="evidence" value="ECO:0007669"/>
    <property type="project" value="UniProtKB-KW"/>
</dbReference>
<dbReference type="GO" id="GO:0015074">
    <property type="term" value="P:DNA integration"/>
    <property type="evidence" value="ECO:0007669"/>
    <property type="project" value="UniProtKB-KW"/>
</dbReference>
<evidence type="ECO:0000256" key="7">
    <source>
        <dbReference type="ARBA" id="ARBA00023172"/>
    </source>
</evidence>
<name>A0A8S5PB77_9CAUD</name>
<dbReference type="Gene3D" id="1.10.443.10">
    <property type="entry name" value="Intergrase catalytic core"/>
    <property type="match status" value="1"/>
</dbReference>
<dbReference type="SUPFAM" id="SSF56349">
    <property type="entry name" value="DNA breaking-rejoining enzymes"/>
    <property type="match status" value="1"/>
</dbReference>
<evidence type="ECO:0000256" key="3">
    <source>
        <dbReference type="ARBA" id="ARBA00022679"/>
    </source>
</evidence>
<evidence type="ECO:0000256" key="5">
    <source>
        <dbReference type="ARBA" id="ARBA00022908"/>
    </source>
</evidence>
<reference evidence="12" key="1">
    <citation type="journal article" date="2021" name="Proc. Natl. Acad. Sci. U.S.A.">
        <title>A Catalog of Tens of Thousands of Viruses from Human Metagenomes Reveals Hidden Associations with Chronic Diseases.</title>
        <authorList>
            <person name="Tisza M.J."/>
            <person name="Buck C.B."/>
        </authorList>
    </citation>
    <scope>NUCLEOTIDE SEQUENCE</scope>
    <source>
        <strain evidence="12">Ct2cn10</strain>
    </source>
</reference>
<keyword evidence="6 9" id="KW-0238">DNA-binding</keyword>
<evidence type="ECO:0000313" key="12">
    <source>
        <dbReference type="EMBL" id="DAE03936.1"/>
    </source>
</evidence>
<keyword evidence="7" id="KW-0233">DNA recombination</keyword>
<dbReference type="Gene3D" id="1.10.150.130">
    <property type="match status" value="1"/>
</dbReference>
<dbReference type="InterPro" id="IPR010998">
    <property type="entry name" value="Integrase_recombinase_N"/>
</dbReference>
<dbReference type="InterPro" id="IPR044068">
    <property type="entry name" value="CB"/>
</dbReference>
<keyword evidence="8" id="KW-1179">Viral genome integration</keyword>
<sequence>MASIRKRGNSYQITVSNGYDVSGKKLTETTTYTPDPSLTPKQQQKALETFVFEFEQKVKSGKVLKGEKLNLANYTEQWIKEYAETNLEITTLNHYNLQLKKMILPALGHIKLSSLKPLHLQSFYNNLLEDGIRKDGKPGGYSHNTIKKLHAILSSMFSTAVQWQLMESNPCDRVAPPKQNSKKYTPKHFTLEQAESFLNALEMEYITEYKAHTRVDDTGKKYNVGAYTESRSIPTQFKVFFNIAIFGGLRKCEVLALTWDDIDFSNNTVTINKDTVYTNKEVITKDPKNITSNRTIKLPRSVMDLIKRYKVEQAEYRLSIGDQWLDNNLLFVQWNGKQMHPCTPYSTFKDIIKKYNKTVENEVDKLPDIPLHGLRHTNATLLISDNVDIRTVSARLGHAQTSTTMNIYAHALEKMDEKAADSLEDMFQRKVK</sequence>
<protein>
    <recommendedName>
        <fullName evidence="2">Integrase</fullName>
    </recommendedName>
</protein>
<dbReference type="GO" id="GO:0044826">
    <property type="term" value="P:viral genome integration into host DNA"/>
    <property type="evidence" value="ECO:0007669"/>
    <property type="project" value="UniProtKB-KW"/>
</dbReference>
<evidence type="ECO:0000256" key="8">
    <source>
        <dbReference type="ARBA" id="ARBA00023195"/>
    </source>
</evidence>
<dbReference type="EMBL" id="BK015379">
    <property type="protein sequence ID" value="DAE03936.1"/>
    <property type="molecule type" value="Genomic_DNA"/>
</dbReference>
<keyword evidence="4" id="KW-0378">Hydrolase</keyword>
<dbReference type="GO" id="GO:0006310">
    <property type="term" value="P:DNA recombination"/>
    <property type="evidence" value="ECO:0007669"/>
    <property type="project" value="UniProtKB-KW"/>
</dbReference>
<dbReference type="PROSITE" id="PS51898">
    <property type="entry name" value="TYR_RECOMBINASE"/>
    <property type="match status" value="1"/>
</dbReference>
<evidence type="ECO:0000256" key="1">
    <source>
        <dbReference type="ARBA" id="ARBA00008857"/>
    </source>
</evidence>
<feature type="domain" description="Tyr recombinase" evidence="10">
    <location>
        <begin position="184"/>
        <end position="421"/>
    </location>
</feature>
<proteinExistence type="inferred from homology"/>
<feature type="domain" description="Core-binding (CB)" evidence="11">
    <location>
        <begin position="69"/>
        <end position="161"/>
    </location>
</feature>
<comment type="similarity">
    <text evidence="1">Belongs to the 'phage' integrase family.</text>
</comment>